<evidence type="ECO:0000256" key="1">
    <source>
        <dbReference type="ARBA" id="ARBA00022729"/>
    </source>
</evidence>
<proteinExistence type="predicted"/>
<name>X1QZ08_9ZZZZ</name>
<accession>X1QZ08</accession>
<dbReference type="InterPro" id="IPR038404">
    <property type="entry name" value="TRAP_DctP_sf"/>
</dbReference>
<reference evidence="2" key="1">
    <citation type="journal article" date="2014" name="Front. Microbiol.">
        <title>High frequency of phylogenetically diverse reductive dehalogenase-homologous genes in deep subseafloor sedimentary metagenomes.</title>
        <authorList>
            <person name="Kawai M."/>
            <person name="Futagami T."/>
            <person name="Toyoda A."/>
            <person name="Takaki Y."/>
            <person name="Nishi S."/>
            <person name="Hori S."/>
            <person name="Arai W."/>
            <person name="Tsubouchi T."/>
            <person name="Morono Y."/>
            <person name="Uchiyama I."/>
            <person name="Ito T."/>
            <person name="Fujiyama A."/>
            <person name="Inagaki F."/>
            <person name="Takami H."/>
        </authorList>
    </citation>
    <scope>NUCLEOTIDE SEQUENCE</scope>
    <source>
        <strain evidence="2">Expedition CK06-06</strain>
    </source>
</reference>
<protein>
    <submittedName>
        <fullName evidence="2">Uncharacterized protein</fullName>
    </submittedName>
</protein>
<evidence type="ECO:0000313" key="2">
    <source>
        <dbReference type="EMBL" id="GAI48519.1"/>
    </source>
</evidence>
<keyword evidence="1" id="KW-0732">Signal</keyword>
<comment type="caution">
    <text evidence="2">The sequence shown here is derived from an EMBL/GenBank/DDBJ whole genome shotgun (WGS) entry which is preliminary data.</text>
</comment>
<dbReference type="NCBIfam" id="NF037995">
    <property type="entry name" value="TRAP_S1"/>
    <property type="match status" value="1"/>
</dbReference>
<feature type="non-terminal residue" evidence="2">
    <location>
        <position position="110"/>
    </location>
</feature>
<gene>
    <name evidence="2" type="ORF">S06H3_63903</name>
</gene>
<dbReference type="AlphaFoldDB" id="X1QZ08"/>
<dbReference type="PANTHER" id="PTHR33376:SF15">
    <property type="entry name" value="BLL6794 PROTEIN"/>
    <property type="match status" value="1"/>
</dbReference>
<dbReference type="Pfam" id="PF03480">
    <property type="entry name" value="DctP"/>
    <property type="match status" value="1"/>
</dbReference>
<sequence>MVLTWTSNPYFLATTKKPVKTLEDFKGMKIRTTGGPPTEMVKALGASPMSVPMPDTYMNLQKGVMDGMLDPWEAFYTFRHYEVTKYVTLVPFHMVYFTQSFNLDKWNSLP</sequence>
<dbReference type="GO" id="GO:0055085">
    <property type="term" value="P:transmembrane transport"/>
    <property type="evidence" value="ECO:0007669"/>
    <property type="project" value="InterPro"/>
</dbReference>
<dbReference type="Gene3D" id="3.40.190.170">
    <property type="entry name" value="Bacterial extracellular solute-binding protein, family 7"/>
    <property type="match status" value="1"/>
</dbReference>
<dbReference type="EMBL" id="BARV01042517">
    <property type="protein sequence ID" value="GAI48519.1"/>
    <property type="molecule type" value="Genomic_DNA"/>
</dbReference>
<organism evidence="2">
    <name type="scientific">marine sediment metagenome</name>
    <dbReference type="NCBI Taxonomy" id="412755"/>
    <lineage>
        <taxon>unclassified sequences</taxon>
        <taxon>metagenomes</taxon>
        <taxon>ecological metagenomes</taxon>
    </lineage>
</organism>
<dbReference type="PANTHER" id="PTHR33376">
    <property type="match status" value="1"/>
</dbReference>
<dbReference type="InterPro" id="IPR018389">
    <property type="entry name" value="DctP_fam"/>
</dbReference>